<reference evidence="1" key="1">
    <citation type="submission" date="2014-11" db="EMBL/GenBank/DDBJ databases">
        <authorList>
            <person name="Amaro Gonzalez C."/>
        </authorList>
    </citation>
    <scope>NUCLEOTIDE SEQUENCE</scope>
</reference>
<accession>A0A0E9R7E2</accession>
<organism evidence="1">
    <name type="scientific">Anguilla anguilla</name>
    <name type="common">European freshwater eel</name>
    <name type="synonym">Muraena anguilla</name>
    <dbReference type="NCBI Taxonomy" id="7936"/>
    <lineage>
        <taxon>Eukaryota</taxon>
        <taxon>Metazoa</taxon>
        <taxon>Chordata</taxon>
        <taxon>Craniata</taxon>
        <taxon>Vertebrata</taxon>
        <taxon>Euteleostomi</taxon>
        <taxon>Actinopterygii</taxon>
        <taxon>Neopterygii</taxon>
        <taxon>Teleostei</taxon>
        <taxon>Anguilliformes</taxon>
        <taxon>Anguillidae</taxon>
        <taxon>Anguilla</taxon>
    </lineage>
</organism>
<reference evidence="1" key="2">
    <citation type="journal article" date="2015" name="Fish Shellfish Immunol.">
        <title>Early steps in the European eel (Anguilla anguilla)-Vibrio vulnificus interaction in the gills: Role of the RtxA13 toxin.</title>
        <authorList>
            <person name="Callol A."/>
            <person name="Pajuelo D."/>
            <person name="Ebbesson L."/>
            <person name="Teles M."/>
            <person name="MacKenzie S."/>
            <person name="Amaro C."/>
        </authorList>
    </citation>
    <scope>NUCLEOTIDE SEQUENCE</scope>
</reference>
<sequence>MQKPPCYFYILILRVTYGFSVDMEEEEEEVQCVGESGTKTQLHALRETRLISFL</sequence>
<evidence type="ECO:0000313" key="1">
    <source>
        <dbReference type="EMBL" id="JAH24707.1"/>
    </source>
</evidence>
<dbReference type="AlphaFoldDB" id="A0A0E9R7E2"/>
<proteinExistence type="predicted"/>
<dbReference type="EMBL" id="GBXM01083870">
    <property type="protein sequence ID" value="JAH24707.1"/>
    <property type="molecule type" value="Transcribed_RNA"/>
</dbReference>
<name>A0A0E9R7E2_ANGAN</name>
<protein>
    <submittedName>
        <fullName evidence="1">Uncharacterized protein</fullName>
    </submittedName>
</protein>